<feature type="region of interest" description="Disordered" evidence="1">
    <location>
        <begin position="348"/>
        <end position="367"/>
    </location>
</feature>
<dbReference type="InterPro" id="IPR011989">
    <property type="entry name" value="ARM-like"/>
</dbReference>
<comment type="caution">
    <text evidence="2">The sequence shown here is derived from an EMBL/GenBank/DDBJ whole genome shotgun (WGS) entry which is preliminary data.</text>
</comment>
<name>A0A7W8QSU1_9ACTN</name>
<dbReference type="Gene3D" id="1.25.10.10">
    <property type="entry name" value="Leucine-rich Repeat Variant"/>
    <property type="match status" value="1"/>
</dbReference>
<dbReference type="InterPro" id="IPR016024">
    <property type="entry name" value="ARM-type_fold"/>
</dbReference>
<sequence>MTHPALAGVDGVDWAAYRHAYGPAEDLPALLAAAGSADPGEAGEAVYELCGTVWHQGTIYPATAPAVPFLVALGADRRTRKRGVLVGLVGEISAAADDHPEVRSEVRAALTAAAPRLIALLSDPEEDVRRSAAFALGQLRPEEPGPAAAALRDRLREAAEAPDPGAAAETADLVAALGLVDPDRTEWADAWLGPDRPARVRAAAAWVLARSSRPWTEAAERAVLQVWGGRGGRRPAAAGEAEQGDPFCQGEWRWTEDLLSDVLAALDGSPDGARLLDALLDGGPAAALGALSAVHDRCTASRSSRARLARAAVAAVAHPDAAVREPAVLLAAALPDAARAVADDLAELTAGDPPPVSPEESLPHDDSFMKGERKTYWTAALALLRIGDPRWRPAVARGLRRGPVPVLHSVVAARPRFDEELFDAARDGLRLMLDRSEPTAGTGYEVPGVLDRVRLLVSWGDECRPALGDLLRAAEHTGNRVVHALAALVGTSAGAAGELAPSLAARAADAEAAMAVRLRFAIALAVAVGEHGPAEELAAAADPRDALRVAGFAAEHGVAREPLAARIRGLARADGRSERPGPSATGAAAALHRLTRETAAPLAVVRRELDDNPLSQEAISLAGRLGPAAAEAAPALRSVPVHDFNRLPLGLALLRVTGDPEPLLAAVRTELDRDRCGPGMPEAVRSLGDAARPLLPRMRGLRDGDGPCGPLLSEWGAIRAEVENRDRLTALIAEVEAAG</sequence>
<dbReference type="AlphaFoldDB" id="A0A7W8QSU1"/>
<evidence type="ECO:0000313" key="3">
    <source>
        <dbReference type="Proteomes" id="UP000572635"/>
    </source>
</evidence>
<dbReference type="SUPFAM" id="SSF48371">
    <property type="entry name" value="ARM repeat"/>
    <property type="match status" value="1"/>
</dbReference>
<protein>
    <recommendedName>
        <fullName evidence="4">HEAT repeat domain-containing protein</fullName>
    </recommendedName>
</protein>
<dbReference type="RefSeq" id="WP_184399145.1">
    <property type="nucleotide sequence ID" value="NZ_JACHDB010000002.1"/>
</dbReference>
<dbReference type="Proteomes" id="UP000572635">
    <property type="component" value="Unassembled WGS sequence"/>
</dbReference>
<dbReference type="EMBL" id="JACHDB010000002">
    <property type="protein sequence ID" value="MBB5435943.1"/>
    <property type="molecule type" value="Genomic_DNA"/>
</dbReference>
<evidence type="ECO:0008006" key="4">
    <source>
        <dbReference type="Google" id="ProtNLM"/>
    </source>
</evidence>
<reference evidence="2 3" key="1">
    <citation type="submission" date="2020-08" db="EMBL/GenBank/DDBJ databases">
        <title>Sequencing the genomes of 1000 actinobacteria strains.</title>
        <authorList>
            <person name="Klenk H.-P."/>
        </authorList>
    </citation>
    <scope>NUCLEOTIDE SEQUENCE [LARGE SCALE GENOMIC DNA]</scope>
    <source>
        <strain evidence="2 3">DSM 44551</strain>
    </source>
</reference>
<evidence type="ECO:0000256" key="1">
    <source>
        <dbReference type="SAM" id="MobiDB-lite"/>
    </source>
</evidence>
<accession>A0A7W8QSU1</accession>
<keyword evidence="3" id="KW-1185">Reference proteome</keyword>
<organism evidence="2 3">
    <name type="scientific">Nocardiopsis composta</name>
    <dbReference type="NCBI Taxonomy" id="157465"/>
    <lineage>
        <taxon>Bacteria</taxon>
        <taxon>Bacillati</taxon>
        <taxon>Actinomycetota</taxon>
        <taxon>Actinomycetes</taxon>
        <taxon>Streptosporangiales</taxon>
        <taxon>Nocardiopsidaceae</taxon>
        <taxon>Nocardiopsis</taxon>
    </lineage>
</organism>
<gene>
    <name evidence="2" type="ORF">HDA36_006091</name>
</gene>
<proteinExistence type="predicted"/>
<evidence type="ECO:0000313" key="2">
    <source>
        <dbReference type="EMBL" id="MBB5435943.1"/>
    </source>
</evidence>